<dbReference type="AlphaFoldDB" id="A0AAV3YW50"/>
<reference evidence="1 2" key="1">
    <citation type="journal article" date="2021" name="Elife">
        <title>Chloroplast acquisition without the gene transfer in kleptoplastic sea slugs, Plakobranchus ocellatus.</title>
        <authorList>
            <person name="Maeda T."/>
            <person name="Takahashi S."/>
            <person name="Yoshida T."/>
            <person name="Shimamura S."/>
            <person name="Takaki Y."/>
            <person name="Nagai Y."/>
            <person name="Toyoda A."/>
            <person name="Suzuki Y."/>
            <person name="Arimoto A."/>
            <person name="Ishii H."/>
            <person name="Satoh N."/>
            <person name="Nishiyama T."/>
            <person name="Hasebe M."/>
            <person name="Maruyama T."/>
            <person name="Minagawa J."/>
            <person name="Obokata J."/>
            <person name="Shigenobu S."/>
        </authorList>
    </citation>
    <scope>NUCLEOTIDE SEQUENCE [LARGE SCALE GENOMIC DNA]</scope>
</reference>
<comment type="caution">
    <text evidence="1">The sequence shown here is derived from an EMBL/GenBank/DDBJ whole genome shotgun (WGS) entry which is preliminary data.</text>
</comment>
<evidence type="ECO:0000313" key="1">
    <source>
        <dbReference type="EMBL" id="GFN87134.1"/>
    </source>
</evidence>
<dbReference type="EMBL" id="BLXT01001660">
    <property type="protein sequence ID" value="GFN87134.1"/>
    <property type="molecule type" value="Genomic_DNA"/>
</dbReference>
<protein>
    <submittedName>
        <fullName evidence="1">Uncharacterized protein</fullName>
    </submittedName>
</protein>
<organism evidence="1 2">
    <name type="scientific">Plakobranchus ocellatus</name>
    <dbReference type="NCBI Taxonomy" id="259542"/>
    <lineage>
        <taxon>Eukaryota</taxon>
        <taxon>Metazoa</taxon>
        <taxon>Spiralia</taxon>
        <taxon>Lophotrochozoa</taxon>
        <taxon>Mollusca</taxon>
        <taxon>Gastropoda</taxon>
        <taxon>Heterobranchia</taxon>
        <taxon>Euthyneura</taxon>
        <taxon>Panpulmonata</taxon>
        <taxon>Sacoglossa</taxon>
        <taxon>Placobranchoidea</taxon>
        <taxon>Plakobranchidae</taxon>
        <taxon>Plakobranchus</taxon>
    </lineage>
</organism>
<evidence type="ECO:0000313" key="2">
    <source>
        <dbReference type="Proteomes" id="UP000735302"/>
    </source>
</evidence>
<dbReference type="Proteomes" id="UP000735302">
    <property type="component" value="Unassembled WGS sequence"/>
</dbReference>
<proteinExistence type="predicted"/>
<name>A0AAV3YW50_9GAST</name>
<sequence length="150" mass="16862">MEGPCGFHRASQAKPHHAASTLDVNLLGKEGFKRPSDHDVCDGLQLGATTEESSQISGWVPKQLQYQSPSRFYERAQTLVTSLWQSLWKMIQVTNATFIDTRHLVFLCCIACLHTKSVPCCRLNTVDYANCRDSVSARLSVQEPGQWYTE</sequence>
<gene>
    <name evidence="1" type="ORF">PoB_001364000</name>
</gene>
<keyword evidence="2" id="KW-1185">Reference proteome</keyword>
<accession>A0AAV3YW50</accession>